<accession>A0ABW6AQR6</accession>
<dbReference type="SUPFAM" id="SSF51735">
    <property type="entry name" value="NAD(P)-binding Rossmann-fold domains"/>
    <property type="match status" value="1"/>
</dbReference>
<evidence type="ECO:0000313" key="3">
    <source>
        <dbReference type="Proteomes" id="UP001597512"/>
    </source>
</evidence>
<dbReference type="Gene3D" id="3.40.50.720">
    <property type="entry name" value="NAD(P)-binding Rossmann-like Domain"/>
    <property type="match status" value="1"/>
</dbReference>
<evidence type="ECO:0000313" key="2">
    <source>
        <dbReference type="EMBL" id="MFD2937571.1"/>
    </source>
</evidence>
<organism evidence="2 3">
    <name type="scientific">Spirosoma flavum</name>
    <dbReference type="NCBI Taxonomy" id="2048557"/>
    <lineage>
        <taxon>Bacteria</taxon>
        <taxon>Pseudomonadati</taxon>
        <taxon>Bacteroidota</taxon>
        <taxon>Cytophagia</taxon>
        <taxon>Cytophagales</taxon>
        <taxon>Cytophagaceae</taxon>
        <taxon>Spirosoma</taxon>
    </lineage>
</organism>
<feature type="non-terminal residue" evidence="2">
    <location>
        <position position="213"/>
    </location>
</feature>
<proteinExistence type="predicted"/>
<feature type="domain" description="Ketopantoate reductase N-terminal" evidence="1">
    <location>
        <begin position="3"/>
        <end position="143"/>
    </location>
</feature>
<keyword evidence="3" id="KW-1185">Reference proteome</keyword>
<protein>
    <submittedName>
        <fullName evidence="2">Ketopantoate reductase family protein</fullName>
    </submittedName>
</protein>
<dbReference type="Pfam" id="PF02558">
    <property type="entry name" value="ApbA"/>
    <property type="match status" value="1"/>
</dbReference>
<dbReference type="InterPro" id="IPR013332">
    <property type="entry name" value="KPR_N"/>
</dbReference>
<sequence length="213" mass="23536">MKILMVGRGVIAAQYGWAFEKAGHTVEFYVRPGRAATLGSTLPLHLLDARTKTKGVLVNERWPVQLRESIPVGHTYDLIVVSVQHYQFGEVAAFLAPLISNTTVLIFNNFWQDPQEQASALPAEQLVWGFPQAGGGFDANGVLTGALFADVHFGTFGTDPTPRDLAIRDLFATSGFKLHEHRDFRGWLWIHFAVDAGFFAEVLRVGSVEGVFH</sequence>
<dbReference type="InterPro" id="IPR036291">
    <property type="entry name" value="NAD(P)-bd_dom_sf"/>
</dbReference>
<evidence type="ECO:0000259" key="1">
    <source>
        <dbReference type="Pfam" id="PF02558"/>
    </source>
</evidence>
<name>A0ABW6AQR6_9BACT</name>
<reference evidence="3" key="1">
    <citation type="journal article" date="2019" name="Int. J. Syst. Evol. Microbiol.">
        <title>The Global Catalogue of Microorganisms (GCM) 10K type strain sequencing project: providing services to taxonomists for standard genome sequencing and annotation.</title>
        <authorList>
            <consortium name="The Broad Institute Genomics Platform"/>
            <consortium name="The Broad Institute Genome Sequencing Center for Infectious Disease"/>
            <person name="Wu L."/>
            <person name="Ma J."/>
        </authorList>
    </citation>
    <scope>NUCLEOTIDE SEQUENCE [LARGE SCALE GENOMIC DNA]</scope>
    <source>
        <strain evidence="3">KCTC 52490</strain>
    </source>
</reference>
<comment type="caution">
    <text evidence="2">The sequence shown here is derived from an EMBL/GenBank/DDBJ whole genome shotgun (WGS) entry which is preliminary data.</text>
</comment>
<dbReference type="RefSeq" id="WP_381507784.1">
    <property type="nucleotide sequence ID" value="NZ_JBHUOM010000037.1"/>
</dbReference>
<gene>
    <name evidence="2" type="ORF">ACFS25_27615</name>
</gene>
<dbReference type="Proteomes" id="UP001597512">
    <property type="component" value="Unassembled WGS sequence"/>
</dbReference>
<dbReference type="EMBL" id="JBHUOM010000037">
    <property type="protein sequence ID" value="MFD2937571.1"/>
    <property type="molecule type" value="Genomic_DNA"/>
</dbReference>